<reference evidence="4" key="1">
    <citation type="journal article" date="2020" name="Fungal Divers.">
        <title>Resolving the Mortierellaceae phylogeny through synthesis of multi-gene phylogenetics and phylogenomics.</title>
        <authorList>
            <person name="Vandepol N."/>
            <person name="Liber J."/>
            <person name="Desiro A."/>
            <person name="Na H."/>
            <person name="Kennedy M."/>
            <person name="Barry K."/>
            <person name="Grigoriev I.V."/>
            <person name="Miller A.N."/>
            <person name="O'Donnell K."/>
            <person name="Stajich J.E."/>
            <person name="Bonito G."/>
        </authorList>
    </citation>
    <scope>NUCLEOTIDE SEQUENCE</scope>
    <source>
        <strain evidence="4">KOD1015</strain>
    </source>
</reference>
<dbReference type="GO" id="GO:0004190">
    <property type="term" value="F:aspartic-type endopeptidase activity"/>
    <property type="evidence" value="ECO:0007669"/>
    <property type="project" value="InterPro"/>
</dbReference>
<comment type="similarity">
    <text evidence="1">Belongs to the peptidase A1 family.</text>
</comment>
<dbReference type="EMBL" id="JAABOA010002150">
    <property type="protein sequence ID" value="KAF9580305.1"/>
    <property type="molecule type" value="Genomic_DNA"/>
</dbReference>
<name>A0A9P6FR43_9FUNG</name>
<dbReference type="InterPro" id="IPR033121">
    <property type="entry name" value="PEPTIDASE_A1"/>
</dbReference>
<accession>A0A9P6FR43</accession>
<evidence type="ECO:0000313" key="5">
    <source>
        <dbReference type="Proteomes" id="UP000780801"/>
    </source>
</evidence>
<evidence type="ECO:0000259" key="3">
    <source>
        <dbReference type="PROSITE" id="PS51767"/>
    </source>
</evidence>
<dbReference type="PROSITE" id="PS51767">
    <property type="entry name" value="PEPTIDASE_A1"/>
    <property type="match status" value="1"/>
</dbReference>
<evidence type="ECO:0000256" key="1">
    <source>
        <dbReference type="ARBA" id="ARBA00007447"/>
    </source>
</evidence>
<dbReference type="InterPro" id="IPR034164">
    <property type="entry name" value="Pepsin-like_dom"/>
</dbReference>
<feature type="region of interest" description="Disordered" evidence="2">
    <location>
        <begin position="124"/>
        <end position="151"/>
    </location>
</feature>
<feature type="domain" description="Peptidase A1" evidence="3">
    <location>
        <begin position="51"/>
        <end position="423"/>
    </location>
</feature>
<dbReference type="SUPFAM" id="SSF50630">
    <property type="entry name" value="Acid proteases"/>
    <property type="match status" value="1"/>
</dbReference>
<gene>
    <name evidence="4" type="ORF">BGW38_003107</name>
</gene>
<comment type="caution">
    <text evidence="4">The sequence shown here is derived from an EMBL/GenBank/DDBJ whole genome shotgun (WGS) entry which is preliminary data.</text>
</comment>
<dbReference type="CDD" id="cd05471">
    <property type="entry name" value="pepsin_like"/>
    <property type="match status" value="1"/>
</dbReference>
<feature type="region of interest" description="Disordered" evidence="2">
    <location>
        <begin position="1"/>
        <end position="36"/>
    </location>
</feature>
<sequence length="423" mass="45880">MVEDNALHSWSSLPTHSPHWERRETTEPRYDPTAHPSIDLTLTEIPKSYGYTASFSIGTPPSNSSDIDATEAFTKAFDLLVDTGSGLIVVTSSSCLDPECVQVQNRFNCQASVTCHPYHPPTDMAKSDAGSEMGDRKTQDRIGKQDQGGLKSDGSRWFQIYGDGTIANGTLVLDSVGFSLNASIEPQKSTTPLSPAIATQPKQEKVEVKNQPFLVVDQPGLFLFKSYGPGVDGIAGFSLGVPGIQPTLLHNLRALQDTRPDSSSLFTPTPSRRSFMSLWLREGDNFTRDHGGELLINAVDRSRFRGPIHWNMRGPSAVDWSVPLDGGIALAFPDPYNGTSSVITLMAPSSFMSSSSTLSFSTPSTLSGTDFAVLDSGSAGIYFQRPLYHALFESIPGARQQMNGYWRVPCTGSAELRIQSCGE</sequence>
<organism evidence="4 5">
    <name type="scientific">Lunasporangiospora selenospora</name>
    <dbReference type="NCBI Taxonomy" id="979761"/>
    <lineage>
        <taxon>Eukaryota</taxon>
        <taxon>Fungi</taxon>
        <taxon>Fungi incertae sedis</taxon>
        <taxon>Mucoromycota</taxon>
        <taxon>Mortierellomycotina</taxon>
        <taxon>Mortierellomycetes</taxon>
        <taxon>Mortierellales</taxon>
        <taxon>Mortierellaceae</taxon>
        <taxon>Lunasporangiospora</taxon>
    </lineage>
</organism>
<dbReference type="OrthoDB" id="2747330at2759"/>
<dbReference type="InterPro" id="IPR001461">
    <property type="entry name" value="Aspartic_peptidase_A1"/>
</dbReference>
<dbReference type="PANTHER" id="PTHR47966">
    <property type="entry name" value="BETA-SITE APP-CLEAVING ENZYME, ISOFORM A-RELATED"/>
    <property type="match status" value="1"/>
</dbReference>
<dbReference type="AlphaFoldDB" id="A0A9P6FR43"/>
<dbReference type="GO" id="GO:0006508">
    <property type="term" value="P:proteolysis"/>
    <property type="evidence" value="ECO:0007669"/>
    <property type="project" value="InterPro"/>
</dbReference>
<proteinExistence type="inferred from homology"/>
<dbReference type="InterPro" id="IPR021109">
    <property type="entry name" value="Peptidase_aspartic_dom_sf"/>
</dbReference>
<feature type="compositionally biased region" description="Basic and acidic residues" evidence="2">
    <location>
        <begin position="133"/>
        <end position="144"/>
    </location>
</feature>
<dbReference type="Proteomes" id="UP000780801">
    <property type="component" value="Unassembled WGS sequence"/>
</dbReference>
<keyword evidence="5" id="KW-1185">Reference proteome</keyword>
<dbReference type="PANTHER" id="PTHR47966:SF74">
    <property type="entry name" value="AGR407CP"/>
    <property type="match status" value="1"/>
</dbReference>
<dbReference type="Gene3D" id="2.40.70.10">
    <property type="entry name" value="Acid Proteases"/>
    <property type="match status" value="2"/>
</dbReference>
<protein>
    <recommendedName>
        <fullName evidence="3">Peptidase A1 domain-containing protein</fullName>
    </recommendedName>
</protein>
<evidence type="ECO:0000256" key="2">
    <source>
        <dbReference type="SAM" id="MobiDB-lite"/>
    </source>
</evidence>
<feature type="compositionally biased region" description="Basic and acidic residues" evidence="2">
    <location>
        <begin position="18"/>
        <end position="32"/>
    </location>
</feature>
<evidence type="ECO:0000313" key="4">
    <source>
        <dbReference type="EMBL" id="KAF9580305.1"/>
    </source>
</evidence>